<organism evidence="1 2">
    <name type="scientific">Schistosoma mansoni</name>
    <name type="common">Blood fluke</name>
    <dbReference type="NCBI Taxonomy" id="6183"/>
    <lineage>
        <taxon>Eukaryota</taxon>
        <taxon>Metazoa</taxon>
        <taxon>Spiralia</taxon>
        <taxon>Lophotrochozoa</taxon>
        <taxon>Platyhelminthes</taxon>
        <taxon>Trematoda</taxon>
        <taxon>Digenea</taxon>
        <taxon>Strigeidida</taxon>
        <taxon>Schistosomatoidea</taxon>
        <taxon>Schistosomatidae</taxon>
        <taxon>Schistosoma</taxon>
    </lineage>
</organism>
<name>C4QG05_SCHMA</name>
<dbReference type="ExpressionAtlas" id="C4QG05">
    <property type="expression patterns" value="baseline"/>
</dbReference>
<reference evidence="1" key="1">
    <citation type="journal article" date="2012" name="PLoS Negl. Trop. Dis.">
        <title>A systematically improved high quality genome and transcriptome of the human blood fluke Schistosoma mansoni.</title>
        <authorList>
            <person name="Protasio A.V."/>
            <person name="Tsai I.J."/>
            <person name="Babbage A."/>
            <person name="Nichol S."/>
            <person name="Hunt M."/>
            <person name="Aslett M.A."/>
            <person name="De Silva N."/>
            <person name="Velarde G.S."/>
            <person name="Anderson T.J."/>
            <person name="Clark R.C."/>
            <person name="Davidson C."/>
            <person name="Dillon G.P."/>
            <person name="Holroyd N.E."/>
            <person name="LoVerde P.T."/>
            <person name="Lloyd C."/>
            <person name="McQuillan J."/>
            <person name="Oliveira G."/>
            <person name="Otto T.D."/>
            <person name="Parker-Manuel S.J."/>
            <person name="Quail M.A."/>
            <person name="Wilson R.A."/>
            <person name="Zerlotini A."/>
            <person name="Dunne D.W."/>
            <person name="Berriman M."/>
        </authorList>
    </citation>
    <scope>NUCLEOTIDE SEQUENCE [LARGE SCALE GENOMIC DNA]</scope>
    <source>
        <strain evidence="1">Puerto Rican</strain>
    </source>
</reference>
<sequence>MFSMINHIVNLKSELPFLCFTETTCCDEDGNSKICCVGNDCKDVIKPRSSGADDLNLFLRKRGMAYKLGEILKKLN</sequence>
<keyword evidence="1" id="KW-1185">Reference proteome</keyword>
<dbReference type="InParanoid" id="C4QG05"/>
<accession>C4QG05</accession>
<protein>
    <submittedName>
        <fullName evidence="2">MEG-2 (ESP15) family</fullName>
    </submittedName>
</protein>
<evidence type="ECO:0000313" key="2">
    <source>
        <dbReference type="WBParaSite" id="Smp_159800.1"/>
    </source>
</evidence>
<proteinExistence type="predicted"/>
<dbReference type="HOGENOM" id="CLU_2779049_0_0_1"/>
<dbReference type="AlphaFoldDB" id="C4QG05"/>
<dbReference type="PhylomeDB" id="C4QG05"/>
<dbReference type="WBParaSite" id="Smp_159800.1">
    <property type="protein sequence ID" value="Smp_159800.1"/>
    <property type="gene ID" value="Smp_159800"/>
</dbReference>
<dbReference type="Proteomes" id="UP000008854">
    <property type="component" value="Unassembled WGS sequence"/>
</dbReference>
<reference evidence="2" key="2">
    <citation type="submission" date="2018-12" db="UniProtKB">
        <authorList>
            <consortium name="WormBaseParasite"/>
        </authorList>
    </citation>
    <scope>IDENTIFICATION</scope>
    <source>
        <strain evidence="2">Puerto Rican</strain>
    </source>
</reference>
<evidence type="ECO:0000313" key="1">
    <source>
        <dbReference type="Proteomes" id="UP000008854"/>
    </source>
</evidence>